<feature type="signal peptide" evidence="2">
    <location>
        <begin position="1"/>
        <end position="28"/>
    </location>
</feature>
<comment type="caution">
    <text evidence="3">The sequence shown here is derived from an EMBL/GenBank/DDBJ whole genome shotgun (WGS) entry which is preliminary data.</text>
</comment>
<feature type="chain" id="PRO_5041965455" description="EGF-like domain-containing protein" evidence="2">
    <location>
        <begin position="29"/>
        <end position="133"/>
    </location>
</feature>
<keyword evidence="2" id="KW-0732">Signal</keyword>
<reference evidence="3" key="1">
    <citation type="journal article" date="2022" name="IScience">
        <title>Evolution of zygomycete secretomes and the origins of terrestrial fungal ecologies.</title>
        <authorList>
            <person name="Chang Y."/>
            <person name="Wang Y."/>
            <person name="Mondo S."/>
            <person name="Ahrendt S."/>
            <person name="Andreopoulos W."/>
            <person name="Barry K."/>
            <person name="Beard J."/>
            <person name="Benny G.L."/>
            <person name="Blankenship S."/>
            <person name="Bonito G."/>
            <person name="Cuomo C."/>
            <person name="Desiro A."/>
            <person name="Gervers K.A."/>
            <person name="Hundley H."/>
            <person name="Kuo A."/>
            <person name="LaButti K."/>
            <person name="Lang B.F."/>
            <person name="Lipzen A."/>
            <person name="O'Donnell K."/>
            <person name="Pangilinan J."/>
            <person name="Reynolds N."/>
            <person name="Sandor L."/>
            <person name="Smith M.E."/>
            <person name="Tsang A."/>
            <person name="Grigoriev I.V."/>
            <person name="Stajich J.E."/>
            <person name="Spatafora J.W."/>
        </authorList>
    </citation>
    <scope>NUCLEOTIDE SEQUENCE</scope>
    <source>
        <strain evidence="3">RSA 2281</strain>
    </source>
</reference>
<dbReference type="AlphaFoldDB" id="A0AAD5K543"/>
<dbReference type="EMBL" id="JAIXMP010000008">
    <property type="protein sequence ID" value="KAI9269305.1"/>
    <property type="molecule type" value="Genomic_DNA"/>
</dbReference>
<evidence type="ECO:0000256" key="2">
    <source>
        <dbReference type="SAM" id="SignalP"/>
    </source>
</evidence>
<organism evidence="3 4">
    <name type="scientific">Phascolomyces articulosus</name>
    <dbReference type="NCBI Taxonomy" id="60185"/>
    <lineage>
        <taxon>Eukaryota</taxon>
        <taxon>Fungi</taxon>
        <taxon>Fungi incertae sedis</taxon>
        <taxon>Mucoromycota</taxon>
        <taxon>Mucoromycotina</taxon>
        <taxon>Mucoromycetes</taxon>
        <taxon>Mucorales</taxon>
        <taxon>Lichtheimiaceae</taxon>
        <taxon>Phascolomyces</taxon>
    </lineage>
</organism>
<keyword evidence="1" id="KW-0812">Transmembrane</keyword>
<evidence type="ECO:0008006" key="5">
    <source>
        <dbReference type="Google" id="ProtNLM"/>
    </source>
</evidence>
<gene>
    <name evidence="3" type="ORF">BDA99DRAFT_603440</name>
</gene>
<keyword evidence="1" id="KW-1133">Transmembrane helix</keyword>
<protein>
    <recommendedName>
        <fullName evidence="5">EGF-like domain-containing protein</fullName>
    </recommendedName>
</protein>
<evidence type="ECO:0000313" key="4">
    <source>
        <dbReference type="Proteomes" id="UP001209540"/>
    </source>
</evidence>
<accession>A0AAD5K543</accession>
<evidence type="ECO:0000256" key="1">
    <source>
        <dbReference type="SAM" id="Phobius"/>
    </source>
</evidence>
<reference evidence="3" key="2">
    <citation type="submission" date="2023-02" db="EMBL/GenBank/DDBJ databases">
        <authorList>
            <consortium name="DOE Joint Genome Institute"/>
            <person name="Mondo S.J."/>
            <person name="Chang Y."/>
            <person name="Wang Y."/>
            <person name="Ahrendt S."/>
            <person name="Andreopoulos W."/>
            <person name="Barry K."/>
            <person name="Beard J."/>
            <person name="Benny G.L."/>
            <person name="Blankenship S."/>
            <person name="Bonito G."/>
            <person name="Cuomo C."/>
            <person name="Desiro A."/>
            <person name="Gervers K.A."/>
            <person name="Hundley H."/>
            <person name="Kuo A."/>
            <person name="LaButti K."/>
            <person name="Lang B.F."/>
            <person name="Lipzen A."/>
            <person name="O'Donnell K."/>
            <person name="Pangilinan J."/>
            <person name="Reynolds N."/>
            <person name="Sandor L."/>
            <person name="Smith M.W."/>
            <person name="Tsang A."/>
            <person name="Grigoriev I.V."/>
            <person name="Stajich J.E."/>
            <person name="Spatafora J.W."/>
        </authorList>
    </citation>
    <scope>NUCLEOTIDE SEQUENCE</scope>
    <source>
        <strain evidence="3">RSA 2281</strain>
    </source>
</reference>
<dbReference type="Proteomes" id="UP001209540">
    <property type="component" value="Unassembled WGS sequence"/>
</dbReference>
<keyword evidence="4" id="KW-1185">Reference proteome</keyword>
<sequence length="133" mass="14606">MAPFYKLIKATLTVFVIGTLFTVGPVQANDFRCRCYNDEGGTSPNQAVTQKCCNGLGTYSGDLCTLEENLNVLRDDSFLLRMFELIAKASQLLAAAILAPVTLVIVFDLTVYAYRQASSYLLGGKKTVKQIEH</sequence>
<evidence type="ECO:0000313" key="3">
    <source>
        <dbReference type="EMBL" id="KAI9269305.1"/>
    </source>
</evidence>
<name>A0AAD5K543_9FUNG</name>
<proteinExistence type="predicted"/>
<feature type="transmembrane region" description="Helical" evidence="1">
    <location>
        <begin position="92"/>
        <end position="114"/>
    </location>
</feature>
<keyword evidence="1" id="KW-0472">Membrane</keyword>